<proteinExistence type="predicted"/>
<name>D5ETT1_XYLR2</name>
<dbReference type="GeneID" id="31501295"/>
<organism evidence="2 3">
    <name type="scientific">Xylanibacter ruminicola (strain ATCC 19189 / DSM 19721 / CIP 105475 / JCM 8958 / 23)</name>
    <name type="common">Prevotella ruminicola</name>
    <dbReference type="NCBI Taxonomy" id="264731"/>
    <lineage>
        <taxon>Bacteria</taxon>
        <taxon>Pseudomonadati</taxon>
        <taxon>Bacteroidota</taxon>
        <taxon>Bacteroidia</taxon>
        <taxon>Bacteroidales</taxon>
        <taxon>Prevotellaceae</taxon>
        <taxon>Xylanibacter</taxon>
    </lineage>
</organism>
<evidence type="ECO:0000313" key="3">
    <source>
        <dbReference type="Proteomes" id="UP000000927"/>
    </source>
</evidence>
<feature type="transmembrane region" description="Helical" evidence="1">
    <location>
        <begin position="12"/>
        <end position="34"/>
    </location>
</feature>
<dbReference type="EMBL" id="CP002006">
    <property type="protein sequence ID" value="ADE83739.1"/>
    <property type="molecule type" value="Genomic_DNA"/>
</dbReference>
<gene>
    <name evidence="2" type="ordered locus">PRU_1742</name>
</gene>
<reference evidence="2 3" key="1">
    <citation type="journal article" date="2010" name="Microb. Ecol.">
        <title>Comparative genome analysis of Prevotella ruminicola and Prevotella bryantii: insights into their environmental niche.</title>
        <authorList>
            <consortium name="North American Consortium for Rumen Bacteria"/>
            <person name="Purushe J."/>
            <person name="Fouts D.E."/>
            <person name="Morrison M."/>
            <person name="White B.A."/>
            <person name="Mackie R.I."/>
            <person name="Coutinho P.M."/>
            <person name="Henrissat B."/>
            <person name="Nelson K.E."/>
        </authorList>
    </citation>
    <scope>NUCLEOTIDE SEQUENCE [LARGE SCALE GENOMIC DNA]</scope>
    <source>
        <strain evidence="3">ATCC 19189 / JCM 8958 / 23</strain>
    </source>
</reference>
<dbReference type="Proteomes" id="UP000000927">
    <property type="component" value="Chromosome"/>
</dbReference>
<sequence length="773" mass="90536">MMEFEEVINDEISVVVGIVTAILGISYPLLLQVIERIDTKYNSRAIISLLCRSYQYRLFVGILCLDVMLLFISVILQEFAELELIGNTLRYVSMGGSLLLVVCFFSLCKKIMMFYRADKLAAYFEKSDHYKFSIIRLLNNKHHKPCRLARIWLARNLLLEIPKTELAAWTDFMKYLISTDSGDLIVDSYQYLYSRIRLYRSCYDKKEPIVYNKYINKAVVAINSAICKSSERQFSFTNSVAMLSGYSGQYDGKINGVELRNTCWRCLIEMIYTDRMDLLYDYWEYADQRLSLFLKRKQGSESDERYIAKYKEFFIFLCAHLLYSKKHEALSRLLFYSHNIPPMYDMLPNNFVEVFRWYTKLYQDSFRTGFIYESQYTFYDDRDPLSSGTTRNAALDYLAVLTMRLLYIPPIYFNDNVFVYNEEYEKTPIGVKSYIDACNDLIIRAEALDQNILNKLFSKSQYKSNMVVVDFLKGYLQHLNSQAQIIEKTQEISPDIIKKDKTIVAAHLERYISEFSVFLTSNTIMPEFDAENVTDAFHKSIQMNSCTSKQIYPSNYFKEGQIVGIANFAEAISDEINYNFVRGIDTWFMALGGSPINISSQNMYEAIYKLCPDVDNDVLLYFGYKESFVHLMGNHYKEDGGVSTVDDRVIYFLPDIIPFNNRLIVVDKRKMPKLALREPKEDTRRLFQYERISANYPIYWGLVDLKNDSVLRKELLNKNYDINDLKSQSYLSIYLYADFYIPSDSIRCHIAMIDSYSSEKDELDKIRKIKLNN</sequence>
<evidence type="ECO:0000313" key="2">
    <source>
        <dbReference type="EMBL" id="ADE83739.1"/>
    </source>
</evidence>
<keyword evidence="1" id="KW-0812">Transmembrane</keyword>
<accession>D5ETT1</accession>
<dbReference type="AlphaFoldDB" id="D5ETT1"/>
<evidence type="ECO:0000256" key="1">
    <source>
        <dbReference type="SAM" id="Phobius"/>
    </source>
</evidence>
<dbReference type="KEGG" id="pru:PRU_1742"/>
<keyword evidence="1" id="KW-1133">Transmembrane helix</keyword>
<dbReference type="RefSeq" id="WP_013065721.1">
    <property type="nucleotide sequence ID" value="NC_014033.1"/>
</dbReference>
<feature type="transmembrane region" description="Helical" evidence="1">
    <location>
        <begin position="88"/>
        <end position="108"/>
    </location>
</feature>
<dbReference type="eggNOG" id="ENOG502ZAHX">
    <property type="taxonomic scope" value="Bacteria"/>
</dbReference>
<feature type="transmembrane region" description="Helical" evidence="1">
    <location>
        <begin position="54"/>
        <end position="76"/>
    </location>
</feature>
<keyword evidence="3" id="KW-1185">Reference proteome</keyword>
<keyword evidence="1" id="KW-0472">Membrane</keyword>
<protein>
    <submittedName>
        <fullName evidence="2">Conserved domain protein</fullName>
    </submittedName>
</protein>
<dbReference type="HOGENOM" id="CLU_365549_0_0_10"/>